<dbReference type="InterPro" id="IPR036291">
    <property type="entry name" value="NAD(P)-bd_dom_sf"/>
</dbReference>
<dbReference type="Gene3D" id="3.40.50.720">
    <property type="entry name" value="NAD(P)-binding Rossmann-like Domain"/>
    <property type="match status" value="1"/>
</dbReference>
<dbReference type="EMBL" id="CABFNP030001008">
    <property type="protein sequence ID" value="CAI6089526.1"/>
    <property type="molecule type" value="Genomic_DNA"/>
</dbReference>
<dbReference type="GO" id="GO:0016616">
    <property type="term" value="F:oxidoreductase activity, acting on the CH-OH group of donors, NAD or NADP as acceptor"/>
    <property type="evidence" value="ECO:0007669"/>
    <property type="project" value="TreeGrafter"/>
</dbReference>
<dbReference type="Pfam" id="PF00106">
    <property type="entry name" value="adh_short"/>
    <property type="match status" value="1"/>
</dbReference>
<dbReference type="SUPFAM" id="SSF51735">
    <property type="entry name" value="NAD(P)-binding Rossmann-fold domains"/>
    <property type="match status" value="1"/>
</dbReference>
<evidence type="ECO:0000313" key="2">
    <source>
        <dbReference type="Proteomes" id="UP001160390"/>
    </source>
</evidence>
<dbReference type="InterPro" id="IPR052184">
    <property type="entry name" value="SDR_enzymes"/>
</dbReference>
<dbReference type="Proteomes" id="UP001160390">
    <property type="component" value="Unassembled WGS sequence"/>
</dbReference>
<reference evidence="1" key="1">
    <citation type="submission" date="2023-01" db="EMBL/GenBank/DDBJ databases">
        <authorList>
            <person name="Piombo E."/>
        </authorList>
    </citation>
    <scope>NUCLEOTIDE SEQUENCE</scope>
</reference>
<dbReference type="PANTHER" id="PTHR45458">
    <property type="entry name" value="SHORT-CHAIN DEHYDROGENASE/REDUCTASE SDR"/>
    <property type="match status" value="1"/>
</dbReference>
<organism evidence="1 2">
    <name type="scientific">Clonostachys chloroleuca</name>
    <dbReference type="NCBI Taxonomy" id="1926264"/>
    <lineage>
        <taxon>Eukaryota</taxon>
        <taxon>Fungi</taxon>
        <taxon>Dikarya</taxon>
        <taxon>Ascomycota</taxon>
        <taxon>Pezizomycotina</taxon>
        <taxon>Sordariomycetes</taxon>
        <taxon>Hypocreomycetidae</taxon>
        <taxon>Hypocreales</taxon>
        <taxon>Bionectriaceae</taxon>
        <taxon>Clonostachys</taxon>
    </lineage>
</organism>
<evidence type="ECO:0000313" key="1">
    <source>
        <dbReference type="EMBL" id="CAI6089526.1"/>
    </source>
</evidence>
<protein>
    <submittedName>
        <fullName evidence="1">Uncharacterized protein</fullName>
    </submittedName>
</protein>
<gene>
    <name evidence="1" type="ORF">CCHLO57077_00011967</name>
</gene>
<accession>A0AA35M4E7</accession>
<comment type="caution">
    <text evidence="1">The sequence shown here is derived from an EMBL/GenBank/DDBJ whole genome shotgun (WGS) entry which is preliminary data.</text>
</comment>
<name>A0AA35M4E7_9HYPO</name>
<keyword evidence="2" id="KW-1185">Reference proteome</keyword>
<proteinExistence type="predicted"/>
<dbReference type="PANTHER" id="PTHR45458:SF3">
    <property type="entry name" value="CHAIN DEHYDROGENASE (ATSC), PUTATIVE-RELATED"/>
    <property type="match status" value="1"/>
</dbReference>
<dbReference type="InterPro" id="IPR002347">
    <property type="entry name" value="SDR_fam"/>
</dbReference>
<sequence>MPSYVVVGASRGLGVCDPHLNSVQNHSSNSKQYTFLKVLAADPSNVVIGLVRDVDTVQKRLDEDKLTSVRVFKGDVTNLDQLKILREGRQAARASIEEIVGAVDYLIFNAAYKSREAIVRNLAEFTDDLDFLENEITKSYRVNVIGLINTITVFMPLVQRSSIKNIIALTSGMGSCDFVNQSGIDGGIPDSVSKAALNMLVAKYNATYKGEGVFVMGICAGSVDTFEGVTPSFSESEAARFGEFGAKLKAYSPRFAGPVPPEDGARQLLKVIYASSLENGNGGTCVSYFGSTTKWL</sequence>
<dbReference type="AlphaFoldDB" id="A0AA35M4E7"/>